<feature type="repeat" description="RCC1" evidence="2">
    <location>
        <begin position="403"/>
        <end position="456"/>
    </location>
</feature>
<proteinExistence type="predicted"/>
<comment type="caution">
    <text evidence="3">The sequence shown here is derived from an EMBL/GenBank/DDBJ whole genome shotgun (WGS) entry which is preliminary data.</text>
</comment>
<dbReference type="InterPro" id="IPR051210">
    <property type="entry name" value="Ub_ligase/GEF_domain"/>
</dbReference>
<dbReference type="EMBL" id="BRXZ01000643">
    <property type="protein sequence ID" value="GMH49678.1"/>
    <property type="molecule type" value="Genomic_DNA"/>
</dbReference>
<reference evidence="3" key="1">
    <citation type="submission" date="2022-07" db="EMBL/GenBank/DDBJ databases">
        <title>Genome analysis of Parmales, a sister group of diatoms, reveals the evolutionary specialization of diatoms from phago-mixotrophs to photoautotrophs.</title>
        <authorList>
            <person name="Ban H."/>
            <person name="Sato S."/>
            <person name="Yoshikawa S."/>
            <person name="Kazumasa Y."/>
            <person name="Nakamura Y."/>
            <person name="Ichinomiya M."/>
            <person name="Saitoh K."/>
            <person name="Sato N."/>
            <person name="Blanc-Mathieu R."/>
            <person name="Endo H."/>
            <person name="Kuwata A."/>
            <person name="Ogata H."/>
        </authorList>
    </citation>
    <scope>NUCLEOTIDE SEQUENCE</scope>
</reference>
<keyword evidence="1" id="KW-0677">Repeat</keyword>
<dbReference type="PRINTS" id="PR00633">
    <property type="entry name" value="RCCNDNSATION"/>
</dbReference>
<dbReference type="AlphaFoldDB" id="A0A9W7DT14"/>
<dbReference type="InterPro" id="IPR009091">
    <property type="entry name" value="RCC1/BLIP-II"/>
</dbReference>
<organism evidence="3 4">
    <name type="scientific">Triparma retinervis</name>
    <dbReference type="NCBI Taxonomy" id="2557542"/>
    <lineage>
        <taxon>Eukaryota</taxon>
        <taxon>Sar</taxon>
        <taxon>Stramenopiles</taxon>
        <taxon>Ochrophyta</taxon>
        <taxon>Bolidophyceae</taxon>
        <taxon>Parmales</taxon>
        <taxon>Triparmaceae</taxon>
        <taxon>Triparma</taxon>
    </lineage>
</organism>
<feature type="repeat" description="RCC1" evidence="2">
    <location>
        <begin position="588"/>
        <end position="642"/>
    </location>
</feature>
<dbReference type="PANTHER" id="PTHR22870">
    <property type="entry name" value="REGULATOR OF CHROMOSOME CONDENSATION"/>
    <property type="match status" value="1"/>
</dbReference>
<dbReference type="PANTHER" id="PTHR22870:SF360">
    <property type="entry name" value="ULTRAVIOLET-B RECEPTOR UVR8"/>
    <property type="match status" value="1"/>
</dbReference>
<keyword evidence="4" id="KW-1185">Reference proteome</keyword>
<protein>
    <submittedName>
        <fullName evidence="3">Uncharacterized protein</fullName>
    </submittedName>
</protein>
<feature type="repeat" description="RCC1" evidence="2">
    <location>
        <begin position="270"/>
        <end position="342"/>
    </location>
</feature>
<evidence type="ECO:0000313" key="3">
    <source>
        <dbReference type="EMBL" id="GMH49678.1"/>
    </source>
</evidence>
<dbReference type="PROSITE" id="PS50012">
    <property type="entry name" value="RCC1_3"/>
    <property type="match status" value="5"/>
</dbReference>
<dbReference type="Proteomes" id="UP001165082">
    <property type="component" value="Unassembled WGS sequence"/>
</dbReference>
<dbReference type="SUPFAM" id="SSF50985">
    <property type="entry name" value="RCC1/BLIP-II"/>
    <property type="match status" value="2"/>
</dbReference>
<name>A0A9W7DT14_9STRA</name>
<evidence type="ECO:0000313" key="4">
    <source>
        <dbReference type="Proteomes" id="UP001165082"/>
    </source>
</evidence>
<sequence length="1044" mass="115747">MHKELKKEFQEIAAFNFPTKAFLRGASTTKEYRREQFDQYVQLLTKIIQSNPKKELPKPLKDFLSNTGKVQQTLHKSTLRNIVRVQNRPAESDVKTINQLMTKPTMFLKFGRRGEPHWRKFSLVWLENSRGAAVRWETKKKGKTPEIKISSMNELRFGQHSAVFARKKMPHLNSLSFTVNYTLPNGKNETLDLIAKHPDDFFVWTVGLKHAIANGIGASDCAASAWERAEEEADLELMAEIDDYDIFGEDDHGADEDDHEEEDRLITTGNVMFSWGFNGWGQLGIVEPVGMDQHPMPAQVSGSACKLVDHGEDEKEKDITQLAFDIQSISCGGNFTVAVDTRMKAYIWGHGSVCGGVADKHGGSIRRGDHVFQPSPLRQPFRAIPIALTAAGEQHALFLSQTGKIYACGINDSGQLGVGDLNDRGTPDEVKGCWAEGETVKVVACGHSISAAITSEGKLYTWGCGMFGALGQGGTDNQATPSAVNTKEKDMEVKSVSCGQYHMAAILTSKIDHSKSSGSITSRASTKVCTWGWNGCGQLGLGDFEDRSSPHIVETISSGGKIVEQIVCGSAHCAAVVNITMGEVELQGQLWTWGNGVAAMAKDDAPHSDIPRPFHLTKKGHESIEVFRVAAGDNFTLVLDDEGGMMLLGANPNHVSGKAVQMSLDLEKVGLQGVDGIVTEISAGGRHVSVLAPKLIFRCHELIQTSQMSLLRRIVPELFKAPATRNNHTPTVMAAAGLFSILACRRVFRFVLLKGPEKQDYVDSRTTIAYSGAASLWCYYTGVYYYFYHHFDLSQVRVTGISMGVTTAFATALNMKPSQKFHIGLHWAAMIWNRPLACFFMRASDWIDVGIKVAEEFGMTDELVQKFIGSSTIFCGCTDMSVFPPQHVLLTDASSLHEVFYWSTLSQRIFPFYRYPGYYKGMLIADGFFSAIWTKPPNLDENKFIRVSPFPVPGADVSPKRGSGECFSAIDVGYSRSKERMWRQLKVGYKCAERAHKALVRKGLAEKRCNERDRFGSVGSLNHMLEEFDEVLEEFKKIDVHKTW</sequence>
<dbReference type="InterPro" id="IPR011993">
    <property type="entry name" value="PH-like_dom_sf"/>
</dbReference>
<evidence type="ECO:0000256" key="2">
    <source>
        <dbReference type="PROSITE-ProRule" id="PRU00235"/>
    </source>
</evidence>
<accession>A0A9W7DT14</accession>
<dbReference type="SUPFAM" id="SSF50729">
    <property type="entry name" value="PH domain-like"/>
    <property type="match status" value="1"/>
</dbReference>
<evidence type="ECO:0000256" key="1">
    <source>
        <dbReference type="ARBA" id="ARBA00022737"/>
    </source>
</evidence>
<dbReference type="Gene3D" id="2.130.10.30">
    <property type="entry name" value="Regulator of chromosome condensation 1/beta-lactamase-inhibitor protein II"/>
    <property type="match status" value="3"/>
</dbReference>
<feature type="repeat" description="RCC1" evidence="2">
    <location>
        <begin position="526"/>
        <end position="579"/>
    </location>
</feature>
<gene>
    <name evidence="3" type="ORF">TrRE_jg6853</name>
</gene>
<dbReference type="InterPro" id="IPR000408">
    <property type="entry name" value="Reg_chr_condens"/>
</dbReference>
<dbReference type="Gene3D" id="2.30.29.30">
    <property type="entry name" value="Pleckstrin-homology domain (PH domain)/Phosphotyrosine-binding domain (PTB)"/>
    <property type="match status" value="1"/>
</dbReference>
<dbReference type="OrthoDB" id="10256179at2759"/>
<dbReference type="Pfam" id="PF00415">
    <property type="entry name" value="RCC1"/>
    <property type="match status" value="4"/>
</dbReference>
<feature type="repeat" description="RCC1" evidence="2">
    <location>
        <begin position="457"/>
        <end position="509"/>
    </location>
</feature>